<dbReference type="EMBL" id="JBFXLU010000232">
    <property type="protein sequence ID" value="KAL2834000.1"/>
    <property type="molecule type" value="Genomic_DNA"/>
</dbReference>
<dbReference type="Proteomes" id="UP001610446">
    <property type="component" value="Unassembled WGS sequence"/>
</dbReference>
<sequence>MASSTRTGQSTKAWEALSPCLPSRTPDLDYWWALTGMHLAIMLEAGGYSIEKQCEALIFRAKLSSVARQYPTNLQDEKKGKETS</sequence>
<reference evidence="1 2" key="1">
    <citation type="submission" date="2024-07" db="EMBL/GenBank/DDBJ databases">
        <title>Section-level genome sequencing and comparative genomics of Aspergillus sections Usti and Cavernicolus.</title>
        <authorList>
            <consortium name="Lawrence Berkeley National Laboratory"/>
            <person name="Nybo J.L."/>
            <person name="Vesth T.C."/>
            <person name="Theobald S."/>
            <person name="Frisvad J.C."/>
            <person name="Larsen T.O."/>
            <person name="Kjaerboelling I."/>
            <person name="Rothschild-Mancinelli K."/>
            <person name="Lyhne E.K."/>
            <person name="Kogle M.E."/>
            <person name="Barry K."/>
            <person name="Clum A."/>
            <person name="Na H."/>
            <person name="Ledsgaard L."/>
            <person name="Lin J."/>
            <person name="Lipzen A."/>
            <person name="Kuo A."/>
            <person name="Riley R."/>
            <person name="Mondo S."/>
            <person name="Labutti K."/>
            <person name="Haridas S."/>
            <person name="Pangalinan J."/>
            <person name="Salamov A.A."/>
            <person name="Simmons B.A."/>
            <person name="Magnuson J.K."/>
            <person name="Chen J."/>
            <person name="Drula E."/>
            <person name="Henrissat B."/>
            <person name="Wiebenga A."/>
            <person name="Lubbers R.J."/>
            <person name="Gomes A.C."/>
            <person name="Makela M.R."/>
            <person name="Stajich J."/>
            <person name="Grigoriev I.V."/>
            <person name="Mortensen U.H."/>
            <person name="De Vries R.P."/>
            <person name="Baker S.E."/>
            <person name="Andersen M.R."/>
        </authorList>
    </citation>
    <scope>NUCLEOTIDE SEQUENCE [LARGE SCALE GENOMIC DNA]</scope>
    <source>
        <strain evidence="1 2">CBS 123904</strain>
    </source>
</reference>
<protein>
    <submittedName>
        <fullName evidence="1">Uncharacterized protein</fullName>
    </submittedName>
</protein>
<evidence type="ECO:0000313" key="2">
    <source>
        <dbReference type="Proteomes" id="UP001610446"/>
    </source>
</evidence>
<evidence type="ECO:0000313" key="1">
    <source>
        <dbReference type="EMBL" id="KAL2834000.1"/>
    </source>
</evidence>
<accession>A0ABR4J1X8</accession>
<comment type="caution">
    <text evidence="1">The sequence shown here is derived from an EMBL/GenBank/DDBJ whole genome shotgun (WGS) entry which is preliminary data.</text>
</comment>
<name>A0ABR4J1X8_9EURO</name>
<keyword evidence="2" id="KW-1185">Reference proteome</keyword>
<gene>
    <name evidence="1" type="ORF">BJY01DRAFT_224778</name>
</gene>
<organism evidence="1 2">
    <name type="scientific">Aspergillus pseudoustus</name>
    <dbReference type="NCBI Taxonomy" id="1810923"/>
    <lineage>
        <taxon>Eukaryota</taxon>
        <taxon>Fungi</taxon>
        <taxon>Dikarya</taxon>
        <taxon>Ascomycota</taxon>
        <taxon>Pezizomycotina</taxon>
        <taxon>Eurotiomycetes</taxon>
        <taxon>Eurotiomycetidae</taxon>
        <taxon>Eurotiales</taxon>
        <taxon>Aspergillaceae</taxon>
        <taxon>Aspergillus</taxon>
        <taxon>Aspergillus subgen. Nidulantes</taxon>
    </lineage>
</organism>
<proteinExistence type="predicted"/>